<proteinExistence type="predicted"/>
<keyword evidence="2" id="KW-1185">Reference proteome</keyword>
<evidence type="ECO:0000313" key="1">
    <source>
        <dbReference type="EMBL" id="QNS09523.1"/>
    </source>
</evidence>
<dbReference type="EMBL" id="CP061283">
    <property type="protein sequence ID" value="QNS09523.1"/>
    <property type="molecule type" value="Genomic_DNA"/>
</dbReference>
<organism evidence="1 2">
    <name type="scientific">Streptomyces xanthii</name>
    <dbReference type="NCBI Taxonomy" id="2768069"/>
    <lineage>
        <taxon>Bacteria</taxon>
        <taxon>Bacillati</taxon>
        <taxon>Actinomycetota</taxon>
        <taxon>Actinomycetes</taxon>
        <taxon>Kitasatosporales</taxon>
        <taxon>Streptomycetaceae</taxon>
        <taxon>Streptomyces</taxon>
    </lineage>
</organism>
<accession>A0A7H1BLB8</accession>
<keyword evidence="1" id="KW-0614">Plasmid</keyword>
<dbReference type="AlphaFoldDB" id="A0A7H1BLB8"/>
<gene>
    <name evidence="1" type="ORF">IAG42_37190</name>
</gene>
<evidence type="ECO:0000313" key="2">
    <source>
        <dbReference type="Proteomes" id="UP000516428"/>
    </source>
</evidence>
<name>A0A7H1BLB8_9ACTN</name>
<protein>
    <submittedName>
        <fullName evidence="1">Uncharacterized protein</fullName>
    </submittedName>
</protein>
<sequence>MCAALTAAATLSGSELKRAATHLVTSSGLPGRADFARHITLTWAEVPDTGRALTAELDLTALHADEGVYLTGTDEKLLTLALSYAKGRPVPLDAYLNGFGHQTALSVLEAHIIGMGMEGFLSAAAGGPRLDELNALHAELGIGGER</sequence>
<dbReference type="KEGG" id="sxn:IAG42_37190"/>
<dbReference type="Proteomes" id="UP000516428">
    <property type="component" value="Plasmid unnamed2"/>
</dbReference>
<geneLocation type="plasmid" evidence="1 2">
    <name>unnamed2</name>
</geneLocation>
<reference evidence="1 2" key="1">
    <citation type="submission" date="2020-09" db="EMBL/GenBank/DDBJ databases">
        <title>A novel species.</title>
        <authorList>
            <person name="Gao J."/>
        </authorList>
    </citation>
    <scope>NUCLEOTIDE SEQUENCE [LARGE SCALE GENOMIC DNA]</scope>
    <source>
        <strain evidence="1 2">CRXT-Y-14</strain>
        <plasmid evidence="1 2">unnamed2</plasmid>
    </source>
</reference>